<evidence type="ECO:0000313" key="1">
    <source>
        <dbReference type="EMBL" id="QOL20409.1"/>
    </source>
</evidence>
<name>A0A7L9RV90_9PROT</name>
<dbReference type="EMBL" id="CP054719">
    <property type="protein sequence ID" value="QOL20409.1"/>
    <property type="molecule type" value="Genomic_DNA"/>
</dbReference>
<gene>
    <name evidence="1" type="ORF">CPBP_01203</name>
</gene>
<dbReference type="KEGG" id="pbal:CPBP_01203"/>
<dbReference type="RefSeq" id="WP_350331956.1">
    <property type="nucleotide sequence ID" value="NZ_CP054719.1"/>
</dbReference>
<dbReference type="Proteomes" id="UP000594001">
    <property type="component" value="Chromosome"/>
</dbReference>
<keyword evidence="2" id="KW-1185">Reference proteome</keyword>
<evidence type="ECO:0000313" key="2">
    <source>
        <dbReference type="Proteomes" id="UP000594001"/>
    </source>
</evidence>
<reference evidence="1 2" key="1">
    <citation type="submission" date="2020-06" db="EMBL/GenBank/DDBJ databases">
        <title>The endosymbiont of the kinetoplastid Bodo saltans is a Paracaedibacter-like alpha-proteobacterium possessing a putative toxin-antitoxin system.</title>
        <authorList>
            <person name="Midha S."/>
            <person name="Rigden D.J."/>
            <person name="Siozios S."/>
            <person name="Hurst G.D.D."/>
            <person name="Jackson A.P."/>
        </authorList>
    </citation>
    <scope>NUCLEOTIDE SEQUENCE [LARGE SCALE GENOMIC DNA]</scope>
    <source>
        <strain evidence="1">Lake Konstanz</strain>
    </source>
</reference>
<sequence>MLKKLSLSIVGWLAIQPFACETKANSILEGLYAIMSGASPLTMVPEEFHRATGSILQDDPFIAAGRADPQSAAVCSVIGLCKDKTQEAATGSLVEINRRPVVLTTAQLHNPTHVEFFRADGSSAVHKVTNAVSKGTIDSENLKPSDVQVLFLDQIPTVTPLRLATKTPFDIVKALCREGSLKTIGWGKYYTQLQGADGLVNSGFAMQQTPVRINLKRPQDSIYNIFDLESRVGYNPFALETHLAEGFVGAPVFNERGDVESLISGSTNPLKEKPSMIYLRYGANFGSLTALGVWVAKQGRHFDAIDRFAFGVSFAWCLNNLKNAPTGVFNVVGHQPLSYAEQDWLRKVVPEAPSE</sequence>
<protein>
    <submittedName>
        <fullName evidence="1">Uncharacterized protein</fullName>
    </submittedName>
</protein>
<accession>A0A7L9RV90</accession>
<dbReference type="AlphaFoldDB" id="A0A7L9RV90"/>
<organism evidence="1 2">
    <name type="scientific">Candidatus Bodocaedibacter vickermanii</name>
    <dbReference type="NCBI Taxonomy" id="2741701"/>
    <lineage>
        <taxon>Bacteria</taxon>
        <taxon>Pseudomonadati</taxon>
        <taxon>Pseudomonadota</taxon>
        <taxon>Alphaproteobacteria</taxon>
        <taxon>Holosporales</taxon>
        <taxon>Candidatus Paracaedibacteraceae</taxon>
        <taxon>Candidatus Bodocaedibacter</taxon>
    </lineage>
</organism>
<proteinExistence type="predicted"/>